<organism evidence="1 2">
    <name type="scientific">Trichonephila clavata</name>
    <name type="common">Joro spider</name>
    <name type="synonym">Nephila clavata</name>
    <dbReference type="NCBI Taxonomy" id="2740835"/>
    <lineage>
        <taxon>Eukaryota</taxon>
        <taxon>Metazoa</taxon>
        <taxon>Ecdysozoa</taxon>
        <taxon>Arthropoda</taxon>
        <taxon>Chelicerata</taxon>
        <taxon>Arachnida</taxon>
        <taxon>Araneae</taxon>
        <taxon>Araneomorphae</taxon>
        <taxon>Entelegynae</taxon>
        <taxon>Araneoidea</taxon>
        <taxon>Nephilidae</taxon>
        <taxon>Trichonephila</taxon>
    </lineage>
</organism>
<reference evidence="1" key="1">
    <citation type="submission" date="2020-07" db="EMBL/GenBank/DDBJ databases">
        <title>Multicomponent nature underlies the extraordinary mechanical properties of spider dragline silk.</title>
        <authorList>
            <person name="Kono N."/>
            <person name="Nakamura H."/>
            <person name="Mori M."/>
            <person name="Yoshida Y."/>
            <person name="Ohtoshi R."/>
            <person name="Malay A.D."/>
            <person name="Moran D.A.P."/>
            <person name="Tomita M."/>
            <person name="Numata K."/>
            <person name="Arakawa K."/>
        </authorList>
    </citation>
    <scope>NUCLEOTIDE SEQUENCE</scope>
</reference>
<proteinExistence type="predicted"/>
<comment type="caution">
    <text evidence="1">The sequence shown here is derived from an EMBL/GenBank/DDBJ whole genome shotgun (WGS) entry which is preliminary data.</text>
</comment>
<sequence>MEILQDRNISQSFISKVWQRFFNPVSVNRPPTTNKITTPEDYFMSSAERNHETTSRVLVLDLHVDIGSLIGRYTAARRLNKISQNASKPLVCVPLTSAATETHLNWSRHEAKKTKPKYCSLTNSYIK</sequence>
<evidence type="ECO:0000313" key="2">
    <source>
        <dbReference type="Proteomes" id="UP000887116"/>
    </source>
</evidence>
<keyword evidence="2" id="KW-1185">Reference proteome</keyword>
<name>A0A8X6LQL7_TRICU</name>
<dbReference type="OrthoDB" id="6421709at2759"/>
<evidence type="ECO:0000313" key="1">
    <source>
        <dbReference type="EMBL" id="GFR17022.1"/>
    </source>
</evidence>
<dbReference type="Proteomes" id="UP000887116">
    <property type="component" value="Unassembled WGS sequence"/>
</dbReference>
<accession>A0A8X6LQL7</accession>
<protein>
    <submittedName>
        <fullName evidence="1">Uncharacterized protein</fullName>
    </submittedName>
</protein>
<dbReference type="EMBL" id="BMAO01027452">
    <property type="protein sequence ID" value="GFR17022.1"/>
    <property type="molecule type" value="Genomic_DNA"/>
</dbReference>
<gene>
    <name evidence="1" type="ORF">TNCT_250681</name>
</gene>
<dbReference type="AlphaFoldDB" id="A0A8X6LQL7"/>